<reference evidence="2 3" key="1">
    <citation type="submission" date="2021-05" db="EMBL/GenBank/DDBJ databases">
        <title>Genome Assembly of Synthetic Allotetraploid Brassica napus Reveals Homoeologous Exchanges between Subgenomes.</title>
        <authorList>
            <person name="Davis J.T."/>
        </authorList>
    </citation>
    <scope>NUCLEOTIDE SEQUENCE [LARGE SCALE GENOMIC DNA]</scope>
    <source>
        <strain evidence="3">cv. Da-Ae</strain>
        <tissue evidence="2">Seedling</tissue>
    </source>
</reference>
<sequence length="136" mass="14994">MLQSDDSKHILKLNVCYVYLHAVRSLTKQMKSSGVIPDSFVLNLIIKAYAMCLEVDEAIRVFREKGRVAQGQGLGFYKAMRSKGMVPSGSSYIVLICSVAMERRLDEAGSLFGGNSGPVPFPASMRRFNYGGDSVY</sequence>
<evidence type="ECO:0008006" key="4">
    <source>
        <dbReference type="Google" id="ProtNLM"/>
    </source>
</evidence>
<comment type="caution">
    <text evidence="2">The sequence shown here is derived from an EMBL/GenBank/DDBJ whole genome shotgun (WGS) entry which is preliminary data.</text>
</comment>
<dbReference type="Pfam" id="PF01535">
    <property type="entry name" value="PPR"/>
    <property type="match status" value="1"/>
</dbReference>
<organism evidence="2 3">
    <name type="scientific">Brassica napus</name>
    <name type="common">Rape</name>
    <dbReference type="NCBI Taxonomy" id="3708"/>
    <lineage>
        <taxon>Eukaryota</taxon>
        <taxon>Viridiplantae</taxon>
        <taxon>Streptophyta</taxon>
        <taxon>Embryophyta</taxon>
        <taxon>Tracheophyta</taxon>
        <taxon>Spermatophyta</taxon>
        <taxon>Magnoliopsida</taxon>
        <taxon>eudicotyledons</taxon>
        <taxon>Gunneridae</taxon>
        <taxon>Pentapetalae</taxon>
        <taxon>rosids</taxon>
        <taxon>malvids</taxon>
        <taxon>Brassicales</taxon>
        <taxon>Brassicaceae</taxon>
        <taxon>Brassiceae</taxon>
        <taxon>Brassica</taxon>
    </lineage>
</organism>
<protein>
    <recommendedName>
        <fullName evidence="4">Pentatricopeptide repeat-containing protein</fullName>
    </recommendedName>
</protein>
<evidence type="ECO:0000256" key="1">
    <source>
        <dbReference type="ARBA" id="ARBA00022737"/>
    </source>
</evidence>
<dbReference type="InterPro" id="IPR011990">
    <property type="entry name" value="TPR-like_helical_dom_sf"/>
</dbReference>
<dbReference type="InterPro" id="IPR002885">
    <property type="entry name" value="PPR_rpt"/>
</dbReference>
<proteinExistence type="predicted"/>
<accession>A0ABQ7XSJ0</accession>
<keyword evidence="1" id="KW-0677">Repeat</keyword>
<name>A0ABQ7XSJ0_BRANA</name>
<keyword evidence="3" id="KW-1185">Reference proteome</keyword>
<dbReference type="Proteomes" id="UP000824890">
    <property type="component" value="Unassembled WGS sequence"/>
</dbReference>
<dbReference type="EMBL" id="JAGKQM010000019">
    <property type="protein sequence ID" value="KAH0858919.1"/>
    <property type="molecule type" value="Genomic_DNA"/>
</dbReference>
<dbReference type="Gene3D" id="1.25.40.10">
    <property type="entry name" value="Tetratricopeptide repeat domain"/>
    <property type="match status" value="1"/>
</dbReference>
<evidence type="ECO:0000313" key="2">
    <source>
        <dbReference type="EMBL" id="KAH0858919.1"/>
    </source>
</evidence>
<gene>
    <name evidence="2" type="ORF">HID58_087180</name>
</gene>
<evidence type="ECO:0000313" key="3">
    <source>
        <dbReference type="Proteomes" id="UP000824890"/>
    </source>
</evidence>